<dbReference type="SUPFAM" id="SSF69065">
    <property type="entry name" value="RNase III domain-like"/>
    <property type="match status" value="1"/>
</dbReference>
<evidence type="ECO:0000256" key="3">
    <source>
        <dbReference type="ARBA" id="ARBA00022759"/>
    </source>
</evidence>
<gene>
    <name evidence="9" type="ORF">SAMN03080601_00592</name>
</gene>
<dbReference type="PROSITE" id="PS00517">
    <property type="entry name" value="RNASE_3_1"/>
    <property type="match status" value="1"/>
</dbReference>
<dbReference type="PANTHER" id="PTHR11207">
    <property type="entry name" value="RIBONUCLEASE III"/>
    <property type="match status" value="1"/>
</dbReference>
<organism evidence="9 10">
    <name type="scientific">Alkalitalea saponilacus</name>
    <dbReference type="NCBI Taxonomy" id="889453"/>
    <lineage>
        <taxon>Bacteria</taxon>
        <taxon>Pseudomonadati</taxon>
        <taxon>Bacteroidota</taxon>
        <taxon>Bacteroidia</taxon>
        <taxon>Marinilabiliales</taxon>
        <taxon>Marinilabiliaceae</taxon>
        <taxon>Alkalitalea</taxon>
    </lineage>
</organism>
<dbReference type="GO" id="GO:0006396">
    <property type="term" value="P:RNA processing"/>
    <property type="evidence" value="ECO:0007669"/>
    <property type="project" value="InterPro"/>
</dbReference>
<dbReference type="Pfam" id="PF00035">
    <property type="entry name" value="dsrm"/>
    <property type="match status" value="1"/>
</dbReference>
<evidence type="ECO:0000256" key="2">
    <source>
        <dbReference type="ARBA" id="ARBA00022722"/>
    </source>
</evidence>
<evidence type="ECO:0000313" key="10">
    <source>
        <dbReference type="Proteomes" id="UP000191055"/>
    </source>
</evidence>
<evidence type="ECO:0000256" key="4">
    <source>
        <dbReference type="ARBA" id="ARBA00022801"/>
    </source>
</evidence>
<keyword evidence="10" id="KW-1185">Reference proteome</keyword>
<reference evidence="9 10" key="1">
    <citation type="submission" date="2017-02" db="EMBL/GenBank/DDBJ databases">
        <authorList>
            <person name="Peterson S.W."/>
        </authorList>
    </citation>
    <scope>NUCLEOTIDE SEQUENCE [LARGE SCALE GENOMIC DNA]</scope>
    <source>
        <strain evidence="9 10">DSM 24412</strain>
    </source>
</reference>
<dbReference type="CDD" id="cd10845">
    <property type="entry name" value="DSRM_RNAse_III_family"/>
    <property type="match status" value="1"/>
</dbReference>
<dbReference type="InterPro" id="IPR036389">
    <property type="entry name" value="RNase_III_sf"/>
</dbReference>
<evidence type="ECO:0000256" key="1">
    <source>
        <dbReference type="ARBA" id="ARBA00010183"/>
    </source>
</evidence>
<evidence type="ECO:0000313" key="9">
    <source>
        <dbReference type="EMBL" id="SKB49568.1"/>
    </source>
</evidence>
<dbReference type="CDD" id="cd00593">
    <property type="entry name" value="RIBOc"/>
    <property type="match status" value="1"/>
</dbReference>
<protein>
    <submittedName>
        <fullName evidence="9">Ribonuclease-3</fullName>
    </submittedName>
</protein>
<feature type="domain" description="RNase III" evidence="8">
    <location>
        <begin position="1"/>
        <end position="99"/>
    </location>
</feature>
<dbReference type="EMBL" id="FUYV01000002">
    <property type="protein sequence ID" value="SKB49568.1"/>
    <property type="molecule type" value="Genomic_DNA"/>
</dbReference>
<evidence type="ECO:0000259" key="8">
    <source>
        <dbReference type="PROSITE" id="PS50142"/>
    </source>
</evidence>
<comment type="similarity">
    <text evidence="1">Belongs to the ribonuclease III family.</text>
</comment>
<dbReference type="Pfam" id="PF14622">
    <property type="entry name" value="Ribonucleas_3_3"/>
    <property type="match status" value="1"/>
</dbReference>
<dbReference type="PROSITE" id="PS50142">
    <property type="entry name" value="RNASE_3_2"/>
    <property type="match status" value="1"/>
</dbReference>
<dbReference type="Gene3D" id="1.10.1520.10">
    <property type="entry name" value="Ribonuclease III domain"/>
    <property type="match status" value="1"/>
</dbReference>
<dbReference type="GO" id="GO:0010468">
    <property type="term" value="P:regulation of gene expression"/>
    <property type="evidence" value="ECO:0007669"/>
    <property type="project" value="TreeGrafter"/>
</dbReference>
<dbReference type="Proteomes" id="UP000191055">
    <property type="component" value="Unassembled WGS sequence"/>
</dbReference>
<dbReference type="Gene3D" id="3.30.160.20">
    <property type="match status" value="1"/>
</dbReference>
<dbReference type="InterPro" id="IPR000999">
    <property type="entry name" value="RNase_III_dom"/>
</dbReference>
<sequence length="213" mass="23635">MKRDESGMPVNNERLEYLGDAVLSAVVAHELFMRFPEKDEGALTKMRSRIVNRTTLNHLAAKMGLNKLIKTQPLNDLAQTHIPGDALEALIGAVYLDRGYLCARSFILSGIMEHFNDEETLVENDTNFKSLLIEWAQKNRCDIHFITEEHHPNLPSRETAFIAKACIDGQVIGEGNGASKKEAQQNAAGHALKSLDSFAFDLSGLQNQTLLTS</sequence>
<dbReference type="SMART" id="SM00358">
    <property type="entry name" value="DSRM"/>
    <property type="match status" value="1"/>
</dbReference>
<keyword evidence="4" id="KW-0378">Hydrolase</keyword>
<evidence type="ECO:0000256" key="6">
    <source>
        <dbReference type="PROSITE-ProRule" id="PRU00266"/>
    </source>
</evidence>
<keyword evidence="5 6" id="KW-0694">RNA-binding</keyword>
<keyword evidence="3" id="KW-0255">Endonuclease</keyword>
<dbReference type="SUPFAM" id="SSF54768">
    <property type="entry name" value="dsRNA-binding domain-like"/>
    <property type="match status" value="1"/>
</dbReference>
<dbReference type="PANTHER" id="PTHR11207:SF0">
    <property type="entry name" value="RIBONUCLEASE 3"/>
    <property type="match status" value="1"/>
</dbReference>
<dbReference type="InterPro" id="IPR014720">
    <property type="entry name" value="dsRBD_dom"/>
</dbReference>
<name>A0A1T5BQQ4_9BACT</name>
<evidence type="ECO:0000259" key="7">
    <source>
        <dbReference type="PROSITE" id="PS50137"/>
    </source>
</evidence>
<dbReference type="GO" id="GO:0003725">
    <property type="term" value="F:double-stranded RNA binding"/>
    <property type="evidence" value="ECO:0007669"/>
    <property type="project" value="TreeGrafter"/>
</dbReference>
<evidence type="ECO:0000256" key="5">
    <source>
        <dbReference type="ARBA" id="ARBA00022884"/>
    </source>
</evidence>
<accession>A0A1T5BQQ4</accession>
<feature type="domain" description="DRBM" evidence="7">
    <location>
        <begin position="127"/>
        <end position="197"/>
    </location>
</feature>
<dbReference type="PROSITE" id="PS50137">
    <property type="entry name" value="DS_RBD"/>
    <property type="match status" value="1"/>
</dbReference>
<keyword evidence="2" id="KW-0540">Nuclease</keyword>
<dbReference type="GO" id="GO:0004525">
    <property type="term" value="F:ribonuclease III activity"/>
    <property type="evidence" value="ECO:0007669"/>
    <property type="project" value="InterPro"/>
</dbReference>
<dbReference type="AlphaFoldDB" id="A0A1T5BQQ4"/>
<dbReference type="SMART" id="SM00535">
    <property type="entry name" value="RIBOc"/>
    <property type="match status" value="1"/>
</dbReference>
<proteinExistence type="inferred from homology"/>
<dbReference type="STRING" id="889453.SAMN03080601_00592"/>